<dbReference type="Proteomes" id="UP000462055">
    <property type="component" value="Unassembled WGS sequence"/>
</dbReference>
<keyword evidence="2" id="KW-0349">Heme</keyword>
<gene>
    <name evidence="4" type="ORF">F8568_046150</name>
</gene>
<keyword evidence="2" id="KW-0560">Oxidoreductase</keyword>
<dbReference type="InterPro" id="IPR017972">
    <property type="entry name" value="Cyt_P450_CS"/>
</dbReference>
<dbReference type="InterPro" id="IPR002397">
    <property type="entry name" value="Cyt_P450_B"/>
</dbReference>
<evidence type="ECO:0000313" key="4">
    <source>
        <dbReference type="EMBL" id="MWA07580.1"/>
    </source>
</evidence>
<dbReference type="Pfam" id="PF00067">
    <property type="entry name" value="p450"/>
    <property type="match status" value="1"/>
</dbReference>
<dbReference type="InterPro" id="IPR036396">
    <property type="entry name" value="Cyt_P450_sf"/>
</dbReference>
<dbReference type="AlphaFoldDB" id="A0A6I4MRG9"/>
<keyword evidence="2" id="KW-0408">Iron</keyword>
<reference evidence="4" key="1">
    <citation type="submission" date="2019-12" db="EMBL/GenBank/DDBJ databases">
        <title>Actinomadura physcomitrii sp. nov., a novel actinomycete isolated from moss [Physcomitrium sphaericum (Ludw) Fuernr].</title>
        <authorList>
            <person name="Zhuang X."/>
        </authorList>
    </citation>
    <scope>NUCLEOTIDE SEQUENCE [LARGE SCALE GENOMIC DNA]</scope>
    <source>
        <strain evidence="4">LD22</strain>
    </source>
</reference>
<feature type="region of interest" description="Disordered" evidence="3">
    <location>
        <begin position="89"/>
        <end position="108"/>
    </location>
</feature>
<protein>
    <submittedName>
        <fullName evidence="4">Cytochrome P450</fullName>
    </submittedName>
</protein>
<dbReference type="GO" id="GO:0005506">
    <property type="term" value="F:iron ion binding"/>
    <property type="evidence" value="ECO:0007669"/>
    <property type="project" value="InterPro"/>
</dbReference>
<evidence type="ECO:0000256" key="3">
    <source>
        <dbReference type="SAM" id="MobiDB-lite"/>
    </source>
</evidence>
<proteinExistence type="inferred from homology"/>
<dbReference type="GO" id="GO:0020037">
    <property type="term" value="F:heme binding"/>
    <property type="evidence" value="ECO:0007669"/>
    <property type="project" value="InterPro"/>
</dbReference>
<dbReference type="PANTHER" id="PTHR46696">
    <property type="entry name" value="P450, PUTATIVE (EUROFUNG)-RELATED"/>
    <property type="match status" value="1"/>
</dbReference>
<keyword evidence="5" id="KW-1185">Reference proteome</keyword>
<dbReference type="GO" id="GO:0016705">
    <property type="term" value="F:oxidoreductase activity, acting on paired donors, with incorporation or reduction of molecular oxygen"/>
    <property type="evidence" value="ECO:0007669"/>
    <property type="project" value="InterPro"/>
</dbReference>
<dbReference type="Gene3D" id="1.10.630.10">
    <property type="entry name" value="Cytochrome P450"/>
    <property type="match status" value="1"/>
</dbReference>
<dbReference type="PRINTS" id="PR00359">
    <property type="entry name" value="BP450"/>
</dbReference>
<dbReference type="InterPro" id="IPR001128">
    <property type="entry name" value="Cyt_P450"/>
</dbReference>
<comment type="caution">
    <text evidence="4">The sequence shown here is derived from an EMBL/GenBank/DDBJ whole genome shotgun (WGS) entry which is preliminary data.</text>
</comment>
<keyword evidence="2" id="KW-0479">Metal-binding</keyword>
<evidence type="ECO:0000313" key="5">
    <source>
        <dbReference type="Proteomes" id="UP000462055"/>
    </source>
</evidence>
<evidence type="ECO:0000256" key="2">
    <source>
        <dbReference type="RuleBase" id="RU000461"/>
    </source>
</evidence>
<comment type="similarity">
    <text evidence="1 2">Belongs to the cytochrome P450 family.</text>
</comment>
<dbReference type="EMBL" id="WBMS02000084">
    <property type="protein sequence ID" value="MWA07580.1"/>
    <property type="molecule type" value="Genomic_DNA"/>
</dbReference>
<sequence>MSSRYGPAAQYSNADTFDLRRDEVSQIAFGHGPHRCLGAQPARMEPQVALGALLQRLPGLRVAGTEQDIAWKTGTVTRGLRPVVDHLGQAVGRHRPNGGGSVVPTGLR</sequence>
<dbReference type="PANTHER" id="PTHR46696:SF6">
    <property type="entry name" value="P450, PUTATIVE (EUROFUNG)-RELATED"/>
    <property type="match status" value="1"/>
</dbReference>
<dbReference type="PROSITE" id="PS00086">
    <property type="entry name" value="CYTOCHROME_P450"/>
    <property type="match status" value="1"/>
</dbReference>
<name>A0A6I4MRG9_9ACTN</name>
<dbReference type="SUPFAM" id="SSF48264">
    <property type="entry name" value="Cytochrome P450"/>
    <property type="match status" value="1"/>
</dbReference>
<evidence type="ECO:0000256" key="1">
    <source>
        <dbReference type="ARBA" id="ARBA00010617"/>
    </source>
</evidence>
<accession>A0A6I4MRG9</accession>
<organism evidence="4 5">
    <name type="scientific">Actinomadura physcomitrii</name>
    <dbReference type="NCBI Taxonomy" id="2650748"/>
    <lineage>
        <taxon>Bacteria</taxon>
        <taxon>Bacillati</taxon>
        <taxon>Actinomycetota</taxon>
        <taxon>Actinomycetes</taxon>
        <taxon>Streptosporangiales</taxon>
        <taxon>Thermomonosporaceae</taxon>
        <taxon>Actinomadura</taxon>
    </lineage>
</organism>
<dbReference type="GO" id="GO:0004497">
    <property type="term" value="F:monooxygenase activity"/>
    <property type="evidence" value="ECO:0007669"/>
    <property type="project" value="UniProtKB-KW"/>
</dbReference>
<keyword evidence="2" id="KW-0503">Monooxygenase</keyword>